<dbReference type="InterPro" id="IPR003439">
    <property type="entry name" value="ABC_transporter-like_ATP-bd"/>
</dbReference>
<dbReference type="InterPro" id="IPR003593">
    <property type="entry name" value="AAA+_ATPase"/>
</dbReference>
<feature type="region of interest" description="Disordered" evidence="11">
    <location>
        <begin position="88"/>
        <end position="110"/>
    </location>
</feature>
<dbReference type="GO" id="GO:0005524">
    <property type="term" value="F:ATP binding"/>
    <property type="evidence" value="ECO:0007669"/>
    <property type="project" value="UniProtKB-KW"/>
</dbReference>
<comment type="subcellular location">
    <subcellularLocation>
        <location evidence="1">Cell membrane</location>
        <topology evidence="1">Multi-pass membrane protein</topology>
    </subcellularLocation>
</comment>
<gene>
    <name evidence="15" type="ORF">ADL12_08905</name>
</gene>
<comment type="caution">
    <text evidence="15">The sequence shown here is derived from an EMBL/GenBank/DDBJ whole genome shotgun (WGS) entry which is preliminary data.</text>
</comment>
<dbReference type="PROSITE" id="PS50893">
    <property type="entry name" value="ABC_TRANSPORTER_2"/>
    <property type="match status" value="1"/>
</dbReference>
<evidence type="ECO:0000256" key="9">
    <source>
        <dbReference type="ARBA" id="ARBA00061644"/>
    </source>
</evidence>
<evidence type="ECO:0000313" key="16">
    <source>
        <dbReference type="Proteomes" id="UP000053923"/>
    </source>
</evidence>
<evidence type="ECO:0000256" key="11">
    <source>
        <dbReference type="SAM" id="MobiDB-lite"/>
    </source>
</evidence>
<evidence type="ECO:0000256" key="2">
    <source>
        <dbReference type="ARBA" id="ARBA00022448"/>
    </source>
</evidence>
<feature type="transmembrane region" description="Helical" evidence="12">
    <location>
        <begin position="335"/>
        <end position="359"/>
    </location>
</feature>
<feature type="domain" description="ABC transmembrane type-1" evidence="14">
    <location>
        <begin position="195"/>
        <end position="486"/>
    </location>
</feature>
<dbReference type="RefSeq" id="WP_062700347.1">
    <property type="nucleotide sequence ID" value="NZ_LLZG01000047.1"/>
</dbReference>
<evidence type="ECO:0000256" key="3">
    <source>
        <dbReference type="ARBA" id="ARBA00022692"/>
    </source>
</evidence>
<feature type="transmembrane region" description="Helical" evidence="12">
    <location>
        <begin position="192"/>
        <end position="213"/>
    </location>
</feature>
<dbReference type="FunFam" id="3.40.50.300:FF:000287">
    <property type="entry name" value="Multidrug ABC transporter ATP-binding protein"/>
    <property type="match status" value="1"/>
</dbReference>
<dbReference type="Pfam" id="PF00005">
    <property type="entry name" value="ABC_tran"/>
    <property type="match status" value="1"/>
</dbReference>
<keyword evidence="5" id="KW-0067">ATP-binding</keyword>
<evidence type="ECO:0000256" key="5">
    <source>
        <dbReference type="ARBA" id="ARBA00022840"/>
    </source>
</evidence>
<evidence type="ECO:0000313" key="15">
    <source>
        <dbReference type="EMBL" id="KUL42757.1"/>
    </source>
</evidence>
<dbReference type="GO" id="GO:0016887">
    <property type="term" value="F:ATP hydrolysis activity"/>
    <property type="evidence" value="ECO:0007669"/>
    <property type="project" value="InterPro"/>
</dbReference>
<evidence type="ECO:0000256" key="12">
    <source>
        <dbReference type="SAM" id="Phobius"/>
    </source>
</evidence>
<evidence type="ECO:0000256" key="7">
    <source>
        <dbReference type="ARBA" id="ARBA00023136"/>
    </source>
</evidence>
<organism evidence="15 16">
    <name type="scientific">Streptomyces regalis</name>
    <dbReference type="NCBI Taxonomy" id="68262"/>
    <lineage>
        <taxon>Bacteria</taxon>
        <taxon>Bacillati</taxon>
        <taxon>Actinomycetota</taxon>
        <taxon>Actinomycetes</taxon>
        <taxon>Kitasatosporales</taxon>
        <taxon>Streptomycetaceae</taxon>
        <taxon>Streptomyces</taxon>
    </lineage>
</organism>
<dbReference type="InterPro" id="IPR039421">
    <property type="entry name" value="Type_1_exporter"/>
</dbReference>
<keyword evidence="16" id="KW-1185">Reference proteome</keyword>
<sequence>MPRVRSVIPGRQRWDVPDVCGRPVVARLIESLLSEHEDVVEAHANPVTGRVLVRHDPAVPPQRIAGLVREAVTLTRLYARSHAVRTTASAAAANRPDAGHPGEPADPTRPRKLSAALVRGGAVAVAALACGKYCMALLARPLVSLGLAGAATAVVVRKAWSRSDRARQRTKDGTTPRHHPLRTIIGRHKRQLGMATLLSVLAQLAEMALYALVPSTVLLLAKGESATLAALGVAGATAQLSVLVGAALVACLAMAALGYGAGVAWRKLGQTVEDDWRTRTYAHVQQLAPADLESERTSRVSTVLAEDISQLGNFVGGHLHETVQLATSLAALIPVYLLLAPQIAWVAFAPVPLVTWLSFRFHERAVADHIASGEHRARLSSGMADNLQAHTTIKAACTEEYESTRIAELSREYREANVSTDRSAAAQAQTLRLAGCSALVGTLLLGGRAVLKGELASAAFGPLIELPGIALVRLTRLGGITDQYQRTLAALERVQYLNDLPVESGTEGCRLPAQQVSGDIELRKVTFAYPGRPPALRDASLTIAPGRTTGIVGATGSGKTTIAKLLLRFRHLDEGHVLLDGTDVRTLALPDLRHAIGYVSQEPFLFDSTIAENIRYGTFDATDEQLVEAARTAGAHAFVDALPDGYDTLVGERGAALSGGQKQRIALARTILRDPPVVVLDEATSAVDNETEAAIQHALQAFGTNRTMIVIAHRLSTVRSADRIYVLGSGGLVAEYGTHDELVARDGTYATLWRLQAGLRVPA</sequence>
<comment type="function">
    <text evidence="8">ABC transporter involved in fatty acid import. Transmembrane domains (TMD) form a pore in the membrane and the ATP-binding domain (NBD) is responsible for energy generation.</text>
</comment>
<accession>A0A0X3VEB3</accession>
<keyword evidence="4" id="KW-0547">Nucleotide-binding</keyword>
<keyword evidence="3 12" id="KW-0812">Transmembrane</keyword>
<dbReference type="PROSITE" id="PS50929">
    <property type="entry name" value="ABC_TM1F"/>
    <property type="match status" value="1"/>
</dbReference>
<evidence type="ECO:0000256" key="4">
    <source>
        <dbReference type="ARBA" id="ARBA00022741"/>
    </source>
</evidence>
<dbReference type="GO" id="GO:0005886">
    <property type="term" value="C:plasma membrane"/>
    <property type="evidence" value="ECO:0007669"/>
    <property type="project" value="UniProtKB-SubCell"/>
</dbReference>
<keyword evidence="7 12" id="KW-0472">Membrane</keyword>
<keyword evidence="6 12" id="KW-1133">Transmembrane helix</keyword>
<feature type="transmembrane region" description="Helical" evidence="12">
    <location>
        <begin position="116"/>
        <end position="136"/>
    </location>
</feature>
<dbReference type="Gene3D" id="3.40.50.300">
    <property type="entry name" value="P-loop containing nucleotide triphosphate hydrolases"/>
    <property type="match status" value="1"/>
</dbReference>
<evidence type="ECO:0000256" key="10">
    <source>
        <dbReference type="ARBA" id="ARBA00071747"/>
    </source>
</evidence>
<comment type="similarity">
    <text evidence="9">Belongs to the ABC transporter superfamily. Lipid exporter (TC 3.A.1.106) family.</text>
</comment>
<dbReference type="EMBL" id="LLZG01000047">
    <property type="protein sequence ID" value="KUL42757.1"/>
    <property type="molecule type" value="Genomic_DNA"/>
</dbReference>
<dbReference type="GO" id="GO:0034040">
    <property type="term" value="F:ATPase-coupled lipid transmembrane transporter activity"/>
    <property type="evidence" value="ECO:0007669"/>
    <property type="project" value="TreeGrafter"/>
</dbReference>
<dbReference type="InterPro" id="IPR011527">
    <property type="entry name" value="ABC1_TM_dom"/>
</dbReference>
<dbReference type="SMART" id="SM00382">
    <property type="entry name" value="AAA"/>
    <property type="match status" value="1"/>
</dbReference>
<dbReference type="PROSITE" id="PS00211">
    <property type="entry name" value="ABC_TRANSPORTER_1"/>
    <property type="match status" value="1"/>
</dbReference>
<feature type="transmembrane region" description="Helical" evidence="12">
    <location>
        <begin position="233"/>
        <end position="257"/>
    </location>
</feature>
<evidence type="ECO:0000259" key="14">
    <source>
        <dbReference type="PROSITE" id="PS50929"/>
    </source>
</evidence>
<dbReference type="GO" id="GO:0140359">
    <property type="term" value="F:ABC-type transporter activity"/>
    <property type="evidence" value="ECO:0007669"/>
    <property type="project" value="InterPro"/>
</dbReference>
<dbReference type="SUPFAM" id="SSF52540">
    <property type="entry name" value="P-loop containing nucleoside triphosphate hydrolases"/>
    <property type="match status" value="1"/>
</dbReference>
<evidence type="ECO:0000256" key="1">
    <source>
        <dbReference type="ARBA" id="ARBA00004651"/>
    </source>
</evidence>
<reference evidence="16" key="1">
    <citation type="submission" date="2015-10" db="EMBL/GenBank/DDBJ databases">
        <authorList>
            <person name="Ju K.-S."/>
            <person name="Doroghazi J.R."/>
            <person name="Metcalf W.W."/>
        </authorList>
    </citation>
    <scope>NUCLEOTIDE SEQUENCE [LARGE SCALE GENOMIC DNA]</scope>
    <source>
        <strain evidence="16">NRRL 3151</strain>
    </source>
</reference>
<evidence type="ECO:0000256" key="8">
    <source>
        <dbReference type="ARBA" id="ARBA00055053"/>
    </source>
</evidence>
<protein>
    <recommendedName>
        <fullName evidence="10">Fatty acid ABC transporter ATP-binding/permease protein</fullName>
    </recommendedName>
</protein>
<dbReference type="AlphaFoldDB" id="A0A0X3VEB3"/>
<dbReference type="InterPro" id="IPR017871">
    <property type="entry name" value="ABC_transporter-like_CS"/>
</dbReference>
<proteinExistence type="inferred from homology"/>
<dbReference type="InterPro" id="IPR036640">
    <property type="entry name" value="ABC1_TM_sf"/>
</dbReference>
<dbReference type="SUPFAM" id="SSF90123">
    <property type="entry name" value="ABC transporter transmembrane region"/>
    <property type="match status" value="1"/>
</dbReference>
<dbReference type="Gene3D" id="1.20.1560.10">
    <property type="entry name" value="ABC transporter type 1, transmembrane domain"/>
    <property type="match status" value="1"/>
</dbReference>
<dbReference type="PANTHER" id="PTHR24221">
    <property type="entry name" value="ATP-BINDING CASSETTE SUB-FAMILY B"/>
    <property type="match status" value="1"/>
</dbReference>
<keyword evidence="2" id="KW-0813">Transport</keyword>
<dbReference type="Proteomes" id="UP000053923">
    <property type="component" value="Unassembled WGS sequence"/>
</dbReference>
<dbReference type="PANTHER" id="PTHR24221:SF601">
    <property type="entry name" value="ABC TRANSPORTER"/>
    <property type="match status" value="1"/>
</dbReference>
<evidence type="ECO:0000256" key="6">
    <source>
        <dbReference type="ARBA" id="ARBA00022989"/>
    </source>
</evidence>
<evidence type="ECO:0000259" key="13">
    <source>
        <dbReference type="PROSITE" id="PS50893"/>
    </source>
</evidence>
<dbReference type="Pfam" id="PF00664">
    <property type="entry name" value="ABC_membrane"/>
    <property type="match status" value="1"/>
</dbReference>
<dbReference type="InterPro" id="IPR027417">
    <property type="entry name" value="P-loop_NTPase"/>
</dbReference>
<feature type="transmembrane region" description="Helical" evidence="12">
    <location>
        <begin position="142"/>
        <end position="160"/>
    </location>
</feature>
<name>A0A0X3VEB3_9ACTN</name>
<feature type="domain" description="ABC transporter" evidence="13">
    <location>
        <begin position="520"/>
        <end position="755"/>
    </location>
</feature>